<name>A0ABY2KFH2_9STAP</name>
<dbReference type="Proteomes" id="UP000298482">
    <property type="component" value="Unassembled WGS sequence"/>
</dbReference>
<comment type="caution">
    <text evidence="2">The sequence shown here is derived from an EMBL/GenBank/DDBJ whole genome shotgun (WGS) entry which is preliminary data.</text>
</comment>
<dbReference type="GO" id="GO:0016740">
    <property type="term" value="F:transferase activity"/>
    <property type="evidence" value="ECO:0007669"/>
    <property type="project" value="UniProtKB-KW"/>
</dbReference>
<proteinExistence type="predicted"/>
<evidence type="ECO:0000259" key="1">
    <source>
        <dbReference type="Pfam" id="PF12867"/>
    </source>
</evidence>
<dbReference type="Gene3D" id="1.20.120.450">
    <property type="entry name" value="dinb family like domain"/>
    <property type="match status" value="1"/>
</dbReference>
<dbReference type="SUPFAM" id="SSF109854">
    <property type="entry name" value="DinB/YfiT-like putative metalloenzymes"/>
    <property type="match status" value="1"/>
</dbReference>
<feature type="domain" description="DinB-like" evidence="1">
    <location>
        <begin position="34"/>
        <end position="142"/>
    </location>
</feature>
<reference evidence="2 3" key="1">
    <citation type="submission" date="2019-04" db="EMBL/GenBank/DDBJ databases">
        <title>Genomic characterization of Staphylococcus petrasii strains.</title>
        <authorList>
            <person name="Vrbovska V."/>
            <person name="Kovarovic V."/>
            <person name="Maslanova I."/>
            <person name="Indrakova A."/>
            <person name="Petras P."/>
            <person name="Sedo O."/>
            <person name="Svec P."/>
            <person name="Fisarova L."/>
            <person name="Sedlacek I."/>
            <person name="Doskar J."/>
            <person name="Pantucek R."/>
        </authorList>
    </citation>
    <scope>NUCLEOTIDE SEQUENCE [LARGE SCALE GENOMIC DNA]</scope>
    <source>
        <strain evidence="2 3">CCM 8421</strain>
    </source>
</reference>
<dbReference type="InterPro" id="IPR024775">
    <property type="entry name" value="DinB-like"/>
</dbReference>
<protein>
    <submittedName>
        <fullName evidence="2">Bacillithiol transferase BstA</fullName>
    </submittedName>
</protein>
<keyword evidence="3" id="KW-1185">Reference proteome</keyword>
<sequence>MTNKTIYDVIETGVNYILSVYDNWNVKEVLDNEDNFFPNTLHWQYGHVLTIFEEALALGNQNVVDVEKYHKLFGYGSNPGDWEGQDVPSIEEIKKDLKTLPERAQKLTDEELQQELDQPVAGFKTLDELLVLNAIHVPLHAGKIEEMTRVLREQHQH</sequence>
<gene>
    <name evidence="2" type="primary">bstA</name>
    <name evidence="2" type="ORF">E2556_00350</name>
</gene>
<evidence type="ECO:0000313" key="3">
    <source>
        <dbReference type="Proteomes" id="UP000298482"/>
    </source>
</evidence>
<organism evidence="2 3">
    <name type="scientific">Staphylococcus croceilyticus</name>
    <dbReference type="NCBI Taxonomy" id="319942"/>
    <lineage>
        <taxon>Bacteria</taxon>
        <taxon>Bacillati</taxon>
        <taxon>Bacillota</taxon>
        <taxon>Bacilli</taxon>
        <taxon>Bacillales</taxon>
        <taxon>Staphylococcaceae</taxon>
        <taxon>Staphylococcus</taxon>
    </lineage>
</organism>
<keyword evidence="2" id="KW-0808">Transferase</keyword>
<dbReference type="RefSeq" id="WP_103329462.1">
    <property type="nucleotide sequence ID" value="NZ_PPRD01000061.1"/>
</dbReference>
<dbReference type="InterPro" id="IPR034660">
    <property type="entry name" value="DinB/YfiT-like"/>
</dbReference>
<dbReference type="Pfam" id="PF12867">
    <property type="entry name" value="DinB_2"/>
    <property type="match status" value="1"/>
</dbReference>
<evidence type="ECO:0000313" key="2">
    <source>
        <dbReference type="EMBL" id="TGA80822.1"/>
    </source>
</evidence>
<dbReference type="EMBL" id="SRJF01000001">
    <property type="protein sequence ID" value="TGA80822.1"/>
    <property type="molecule type" value="Genomic_DNA"/>
</dbReference>
<accession>A0ABY2KFH2</accession>